<evidence type="ECO:0000313" key="6">
    <source>
        <dbReference type="EMBL" id="OEV32292.1"/>
    </source>
</evidence>
<dbReference type="PANTHER" id="PTHR30346">
    <property type="entry name" value="TRANSCRIPTIONAL DUAL REGULATOR HCAR-RELATED"/>
    <property type="match status" value="1"/>
</dbReference>
<dbReference type="Gene3D" id="1.10.10.10">
    <property type="entry name" value="Winged helix-like DNA-binding domain superfamily/Winged helix DNA-binding domain"/>
    <property type="match status" value="1"/>
</dbReference>
<comment type="caution">
    <text evidence="6">The sequence shown here is derived from an EMBL/GenBank/DDBJ whole genome shotgun (WGS) entry which is preliminary data.</text>
</comment>
<evidence type="ECO:0000256" key="2">
    <source>
        <dbReference type="ARBA" id="ARBA00023015"/>
    </source>
</evidence>
<keyword evidence="4" id="KW-0804">Transcription</keyword>
<keyword evidence="2" id="KW-0805">Transcription regulation</keyword>
<evidence type="ECO:0000256" key="3">
    <source>
        <dbReference type="ARBA" id="ARBA00023125"/>
    </source>
</evidence>
<accession>A0A1E7MV33</accession>
<dbReference type="Pfam" id="PF03466">
    <property type="entry name" value="LysR_substrate"/>
    <property type="match status" value="1"/>
</dbReference>
<evidence type="ECO:0000259" key="5">
    <source>
        <dbReference type="PROSITE" id="PS50931"/>
    </source>
</evidence>
<dbReference type="PANTHER" id="PTHR30346:SF29">
    <property type="entry name" value="LYSR SUBSTRATE-BINDING"/>
    <property type="match status" value="1"/>
</dbReference>
<dbReference type="RefSeq" id="WP_030553755.1">
    <property type="nucleotide sequence ID" value="NZ_JBEZYR010000040.1"/>
</dbReference>
<dbReference type="InterPro" id="IPR000847">
    <property type="entry name" value="LysR_HTH_N"/>
</dbReference>
<organism evidence="6 7">
    <name type="scientific">Kitasatospora aureofaciens</name>
    <name type="common">Streptomyces aureofaciens</name>
    <dbReference type="NCBI Taxonomy" id="1894"/>
    <lineage>
        <taxon>Bacteria</taxon>
        <taxon>Bacillati</taxon>
        <taxon>Actinomycetota</taxon>
        <taxon>Actinomycetes</taxon>
        <taxon>Kitasatosporales</taxon>
        <taxon>Streptomycetaceae</taxon>
        <taxon>Kitasatospora</taxon>
    </lineage>
</organism>
<dbReference type="InterPro" id="IPR036388">
    <property type="entry name" value="WH-like_DNA-bd_sf"/>
</dbReference>
<evidence type="ECO:0000256" key="4">
    <source>
        <dbReference type="ARBA" id="ARBA00023163"/>
    </source>
</evidence>
<dbReference type="GO" id="GO:0032993">
    <property type="term" value="C:protein-DNA complex"/>
    <property type="evidence" value="ECO:0007669"/>
    <property type="project" value="TreeGrafter"/>
</dbReference>
<dbReference type="InterPro" id="IPR005119">
    <property type="entry name" value="LysR_subst-bd"/>
</dbReference>
<dbReference type="Gene3D" id="3.40.190.10">
    <property type="entry name" value="Periplasmic binding protein-like II"/>
    <property type="match status" value="2"/>
</dbReference>
<name>A0A1E7MV33_KITAU</name>
<dbReference type="PROSITE" id="PS50931">
    <property type="entry name" value="HTH_LYSR"/>
    <property type="match status" value="1"/>
</dbReference>
<keyword evidence="7" id="KW-1185">Reference proteome</keyword>
<dbReference type="SUPFAM" id="SSF46785">
    <property type="entry name" value="Winged helix' DNA-binding domain"/>
    <property type="match status" value="1"/>
</dbReference>
<feature type="domain" description="HTH lysR-type" evidence="5">
    <location>
        <begin position="3"/>
        <end position="60"/>
    </location>
</feature>
<comment type="similarity">
    <text evidence="1">Belongs to the LysR transcriptional regulatory family.</text>
</comment>
<proteinExistence type="inferred from homology"/>
<protein>
    <submittedName>
        <fullName evidence="6">LysR family transcriptional regulator</fullName>
    </submittedName>
</protein>
<dbReference type="GO" id="GO:0003677">
    <property type="term" value="F:DNA binding"/>
    <property type="evidence" value="ECO:0007669"/>
    <property type="project" value="UniProtKB-KW"/>
</dbReference>
<dbReference type="PRINTS" id="PR00039">
    <property type="entry name" value="HTHLYSR"/>
</dbReference>
<dbReference type="FunFam" id="1.10.10.10:FF:000001">
    <property type="entry name" value="LysR family transcriptional regulator"/>
    <property type="match status" value="1"/>
</dbReference>
<dbReference type="Pfam" id="PF00126">
    <property type="entry name" value="HTH_1"/>
    <property type="match status" value="1"/>
</dbReference>
<reference evidence="6" key="1">
    <citation type="submission" date="2016-08" db="EMBL/GenBank/DDBJ databases">
        <title>Sequencing, Assembly and Comparative Genomics of S. aureofaciens ATCC 10762.</title>
        <authorList>
            <person name="Gradnigo J.S."/>
            <person name="Johnson N."/>
            <person name="Somerville G.A."/>
        </authorList>
    </citation>
    <scope>NUCLEOTIDE SEQUENCE [LARGE SCALE GENOMIC DNA]</scope>
    <source>
        <strain evidence="6">ATCC 10762</strain>
    </source>
</reference>
<dbReference type="EMBL" id="JPRF03000097">
    <property type="protein sequence ID" value="OEV32292.1"/>
    <property type="molecule type" value="Genomic_DNA"/>
</dbReference>
<evidence type="ECO:0000313" key="7">
    <source>
        <dbReference type="Proteomes" id="UP000037395"/>
    </source>
</evidence>
<dbReference type="GO" id="GO:0003700">
    <property type="term" value="F:DNA-binding transcription factor activity"/>
    <property type="evidence" value="ECO:0007669"/>
    <property type="project" value="InterPro"/>
</dbReference>
<dbReference type="Proteomes" id="UP000037395">
    <property type="component" value="Unassembled WGS sequence"/>
</dbReference>
<dbReference type="AlphaFoldDB" id="A0A1E7MV33"/>
<evidence type="ECO:0000256" key="1">
    <source>
        <dbReference type="ARBA" id="ARBA00009437"/>
    </source>
</evidence>
<dbReference type="CDD" id="cd08414">
    <property type="entry name" value="PBP2_LTTR_aromatics_like"/>
    <property type="match status" value="1"/>
</dbReference>
<dbReference type="InterPro" id="IPR036390">
    <property type="entry name" value="WH_DNA-bd_sf"/>
</dbReference>
<dbReference type="SUPFAM" id="SSF53850">
    <property type="entry name" value="Periplasmic binding protein-like II"/>
    <property type="match status" value="1"/>
</dbReference>
<keyword evidence="3" id="KW-0238">DNA-binding</keyword>
<sequence>MEMTLVGLRVLREVAERGTFTAAAEALGYTQSAVSRQVAALEQATGARLFDRYPGGVRLTGAGRALLRNAVVALDALEAAERELRGAEETERGSVRLGFFPAAGAVIVPRALAMLRQEHPHIQVTTREGTTPSLVRALRAGTLDLAVLSSRPPHRSPDTDDPPLSVEPLLEVHLAVAVPADGRFAERGSVSVEEIAGAPWIASPGTADEPLLGVWPGLPGRPKVRHTARDWLTKLHLVAGGAGITTATPSLLPVVPPGVRFVPVEGVAEEVRHLNLVRLPGPPTAPTQALARALRRQAADLADLPDLPDIADHAD</sequence>
<gene>
    <name evidence="6" type="ORF">HS99_0016400</name>
</gene>